<evidence type="ECO:0000256" key="14">
    <source>
        <dbReference type="ARBA" id="ARBA00076746"/>
    </source>
</evidence>
<evidence type="ECO:0000256" key="11">
    <source>
        <dbReference type="ARBA" id="ARBA00052362"/>
    </source>
</evidence>
<evidence type="ECO:0000256" key="12">
    <source>
        <dbReference type="ARBA" id="ARBA00052477"/>
    </source>
</evidence>
<dbReference type="InterPro" id="IPR000182">
    <property type="entry name" value="GNAT_dom"/>
</dbReference>
<dbReference type="Proteomes" id="UP001458880">
    <property type="component" value="Unassembled WGS sequence"/>
</dbReference>
<gene>
    <name evidence="18" type="ORF">QE152_g12431</name>
</gene>
<evidence type="ECO:0000256" key="13">
    <source>
        <dbReference type="ARBA" id="ARBA00066994"/>
    </source>
</evidence>
<evidence type="ECO:0000256" key="2">
    <source>
        <dbReference type="ARBA" id="ARBA00004496"/>
    </source>
</evidence>
<feature type="domain" description="N-acetyltransferase" evidence="17">
    <location>
        <begin position="225"/>
        <end position="374"/>
    </location>
</feature>
<dbReference type="Pfam" id="PF00583">
    <property type="entry name" value="Acetyltransf_1"/>
    <property type="match status" value="1"/>
</dbReference>
<comment type="caution">
    <text evidence="18">The sequence shown here is derived from an EMBL/GenBank/DDBJ whole genome shotgun (WGS) entry which is preliminary data.</text>
</comment>
<dbReference type="InterPro" id="IPR044542">
    <property type="entry name" value="NAA30-like"/>
</dbReference>
<keyword evidence="6" id="KW-0012">Acyltransferase</keyword>
<dbReference type="InterPro" id="IPR016181">
    <property type="entry name" value="Acyl_CoA_acyltransferase"/>
</dbReference>
<evidence type="ECO:0000256" key="3">
    <source>
        <dbReference type="ARBA" id="ARBA00022490"/>
    </source>
</evidence>
<dbReference type="GO" id="GO:0031417">
    <property type="term" value="C:NatC complex"/>
    <property type="evidence" value="ECO:0007669"/>
    <property type="project" value="UniProtKB-ARBA"/>
</dbReference>
<dbReference type="PANTHER" id="PTHR45896:SF1">
    <property type="entry name" value="N-ALPHA-ACETYLTRANSFERASE 30"/>
    <property type="match status" value="1"/>
</dbReference>
<evidence type="ECO:0000256" key="4">
    <source>
        <dbReference type="ARBA" id="ARBA00022679"/>
    </source>
</evidence>
<evidence type="ECO:0000256" key="10">
    <source>
        <dbReference type="ARBA" id="ARBA00052207"/>
    </source>
</evidence>
<feature type="compositionally biased region" description="Basic and acidic residues" evidence="16">
    <location>
        <begin position="119"/>
        <end position="130"/>
    </location>
</feature>
<comment type="similarity">
    <text evidence="7">Belongs to the acetyltransferase family. MAK3 subfamily.</text>
</comment>
<proteinExistence type="inferred from homology"/>
<keyword evidence="4" id="KW-0808">Transferase</keyword>
<evidence type="ECO:0000313" key="19">
    <source>
        <dbReference type="Proteomes" id="UP001458880"/>
    </source>
</evidence>
<evidence type="ECO:0000256" key="1">
    <source>
        <dbReference type="ARBA" id="ARBA00004123"/>
    </source>
</evidence>
<keyword evidence="19" id="KW-1185">Reference proteome</keyword>
<evidence type="ECO:0000256" key="7">
    <source>
        <dbReference type="ARBA" id="ARBA00024025"/>
    </source>
</evidence>
<evidence type="ECO:0000256" key="8">
    <source>
        <dbReference type="ARBA" id="ARBA00050754"/>
    </source>
</evidence>
<dbReference type="CDD" id="cd04301">
    <property type="entry name" value="NAT_SF"/>
    <property type="match status" value="1"/>
</dbReference>
<comment type="catalytic activity">
    <reaction evidence="11">
        <text>N-terminal L-methionyl-L-phenylalanyl-[protein] + acetyl-CoA = N-terminal N(alpha)-acetyl-L-methionyl-L-phenylalanyl-[protein] + CoA + H(+)</text>
        <dbReference type="Rhea" id="RHEA:50528"/>
        <dbReference type="Rhea" id="RHEA-COMP:12715"/>
        <dbReference type="Rhea" id="RHEA-COMP:12716"/>
        <dbReference type="ChEBI" id="CHEBI:15378"/>
        <dbReference type="ChEBI" id="CHEBI:57287"/>
        <dbReference type="ChEBI" id="CHEBI:57288"/>
        <dbReference type="ChEBI" id="CHEBI:133382"/>
        <dbReference type="ChEBI" id="CHEBI:133383"/>
        <dbReference type="EC" id="2.3.1.256"/>
    </reaction>
</comment>
<dbReference type="PROSITE" id="PS51186">
    <property type="entry name" value="GNAT"/>
    <property type="match status" value="1"/>
</dbReference>
<evidence type="ECO:0000256" key="5">
    <source>
        <dbReference type="ARBA" id="ARBA00023242"/>
    </source>
</evidence>
<comment type="subcellular location">
    <subcellularLocation>
        <location evidence="2">Cytoplasm</location>
    </subcellularLocation>
    <subcellularLocation>
        <location evidence="1">Nucleus</location>
    </subcellularLocation>
</comment>
<keyword evidence="5" id="KW-0539">Nucleus</keyword>
<evidence type="ECO:0000259" key="17">
    <source>
        <dbReference type="PROSITE" id="PS51186"/>
    </source>
</evidence>
<dbReference type="AlphaFoldDB" id="A0AAW1LKH2"/>
<dbReference type="Gene3D" id="3.40.630.30">
    <property type="match status" value="1"/>
</dbReference>
<dbReference type="GO" id="GO:0120518">
    <property type="term" value="F:protein N-terminal-methionine acetyltransferase activity"/>
    <property type="evidence" value="ECO:0007669"/>
    <property type="project" value="UniProtKB-EC"/>
</dbReference>
<evidence type="ECO:0000256" key="15">
    <source>
        <dbReference type="ARBA" id="ARBA00078622"/>
    </source>
</evidence>
<comment type="catalytic activity">
    <reaction evidence="9">
        <text>N-terminal L-methionyl-L-leucyl-[protein] + acetyl-CoA = N-terminal N(alpha)-acetyl-L-methionyl-L-leucyl-[protein] + CoA + H(+)</text>
        <dbReference type="Rhea" id="RHEA:50520"/>
        <dbReference type="Rhea" id="RHEA-COMP:12711"/>
        <dbReference type="Rhea" id="RHEA-COMP:12712"/>
        <dbReference type="ChEBI" id="CHEBI:15378"/>
        <dbReference type="ChEBI" id="CHEBI:57287"/>
        <dbReference type="ChEBI" id="CHEBI:57288"/>
        <dbReference type="ChEBI" id="CHEBI:133377"/>
        <dbReference type="ChEBI" id="CHEBI:133378"/>
        <dbReference type="EC" id="2.3.1.256"/>
    </reaction>
</comment>
<dbReference type="PANTHER" id="PTHR45896">
    <property type="entry name" value="N-ALPHA-ACETYLTRANSFERASE 30"/>
    <property type="match status" value="1"/>
</dbReference>
<evidence type="ECO:0000313" key="18">
    <source>
        <dbReference type="EMBL" id="KAK9736496.1"/>
    </source>
</evidence>
<feature type="region of interest" description="Disordered" evidence="16">
    <location>
        <begin position="185"/>
        <end position="218"/>
    </location>
</feature>
<comment type="catalytic activity">
    <reaction evidence="12">
        <text>N-terminal L-methionyl-L-tryptophyl-[protein] + acetyl-CoA = N-terminal N(alpha)-acetyl-L-methionyl-L-tryptophyl-[protein] + CoA + H(+)</text>
        <dbReference type="Rhea" id="RHEA:50560"/>
        <dbReference type="Rhea" id="RHEA-COMP:12724"/>
        <dbReference type="Rhea" id="RHEA-COMP:12725"/>
        <dbReference type="ChEBI" id="CHEBI:15378"/>
        <dbReference type="ChEBI" id="CHEBI:57287"/>
        <dbReference type="ChEBI" id="CHEBI:57288"/>
        <dbReference type="ChEBI" id="CHEBI:133386"/>
        <dbReference type="ChEBI" id="CHEBI:133387"/>
        <dbReference type="EC" id="2.3.1.256"/>
    </reaction>
</comment>
<reference evidence="18 19" key="1">
    <citation type="journal article" date="2024" name="BMC Genomics">
        <title>De novo assembly and annotation of Popillia japonica's genome with initial clues to its potential as an invasive pest.</title>
        <authorList>
            <person name="Cucini C."/>
            <person name="Boschi S."/>
            <person name="Funari R."/>
            <person name="Cardaioli E."/>
            <person name="Iannotti N."/>
            <person name="Marturano G."/>
            <person name="Paoli F."/>
            <person name="Bruttini M."/>
            <person name="Carapelli A."/>
            <person name="Frati F."/>
            <person name="Nardi F."/>
        </authorList>
    </citation>
    <scope>NUCLEOTIDE SEQUENCE [LARGE SCALE GENOMIC DNA]</scope>
    <source>
        <strain evidence="18">DMR45628</strain>
    </source>
</reference>
<dbReference type="GO" id="GO:0005634">
    <property type="term" value="C:nucleus"/>
    <property type="evidence" value="ECO:0007669"/>
    <property type="project" value="UniProtKB-SubCell"/>
</dbReference>
<comment type="catalytic activity">
    <reaction evidence="8">
        <text>N-terminal L-methionyl-L-isoleucyl-[protein] + acetyl-CoA = N-terminal N(alpha)-acetyl-L-methionyl-L-isoleucyl-[protein] + CoA + H(+)</text>
        <dbReference type="Rhea" id="RHEA:50524"/>
        <dbReference type="Rhea" id="RHEA-COMP:12713"/>
        <dbReference type="Rhea" id="RHEA-COMP:12714"/>
        <dbReference type="ChEBI" id="CHEBI:15378"/>
        <dbReference type="ChEBI" id="CHEBI:57287"/>
        <dbReference type="ChEBI" id="CHEBI:57288"/>
        <dbReference type="ChEBI" id="CHEBI:133379"/>
        <dbReference type="ChEBI" id="CHEBI:133380"/>
        <dbReference type="EC" id="2.3.1.256"/>
    </reaction>
</comment>
<dbReference type="EMBL" id="JASPKY010000113">
    <property type="protein sequence ID" value="KAK9736496.1"/>
    <property type="molecule type" value="Genomic_DNA"/>
</dbReference>
<dbReference type="FunFam" id="3.40.630.30:FF:000010">
    <property type="entry name" value="Putative N-alpha-acetyltransferase 30"/>
    <property type="match status" value="1"/>
</dbReference>
<organism evidence="18 19">
    <name type="scientific">Popillia japonica</name>
    <name type="common">Japanese beetle</name>
    <dbReference type="NCBI Taxonomy" id="7064"/>
    <lineage>
        <taxon>Eukaryota</taxon>
        <taxon>Metazoa</taxon>
        <taxon>Ecdysozoa</taxon>
        <taxon>Arthropoda</taxon>
        <taxon>Hexapoda</taxon>
        <taxon>Insecta</taxon>
        <taxon>Pterygota</taxon>
        <taxon>Neoptera</taxon>
        <taxon>Endopterygota</taxon>
        <taxon>Coleoptera</taxon>
        <taxon>Polyphaga</taxon>
        <taxon>Scarabaeiformia</taxon>
        <taxon>Scarabaeidae</taxon>
        <taxon>Rutelinae</taxon>
        <taxon>Popillia</taxon>
    </lineage>
</organism>
<name>A0AAW1LKH2_POPJA</name>
<keyword evidence="3" id="KW-0963">Cytoplasm</keyword>
<dbReference type="EC" id="2.3.1.256" evidence="13"/>
<evidence type="ECO:0000256" key="9">
    <source>
        <dbReference type="ARBA" id="ARBA00051225"/>
    </source>
</evidence>
<feature type="region of interest" description="Disordered" evidence="16">
    <location>
        <begin position="105"/>
        <end position="162"/>
    </location>
</feature>
<evidence type="ECO:0000256" key="6">
    <source>
        <dbReference type="ARBA" id="ARBA00023315"/>
    </source>
</evidence>
<feature type="compositionally biased region" description="Basic and acidic residues" evidence="16">
    <location>
        <begin position="185"/>
        <end position="209"/>
    </location>
</feature>
<evidence type="ECO:0000256" key="16">
    <source>
        <dbReference type="SAM" id="MobiDB-lite"/>
    </source>
</evidence>
<dbReference type="SUPFAM" id="SSF55729">
    <property type="entry name" value="Acyl-CoA N-acyltransferases (Nat)"/>
    <property type="match status" value="1"/>
</dbReference>
<comment type="catalytic activity">
    <reaction evidence="10">
        <text>N-terminal L-methionyl-L-tyrosyl-[protein] + acetyl-CoA = N-terminal N(alpha)-acetyl-L-methionyl-L-tyrosyl-[protein] + CoA + H(+)</text>
        <dbReference type="Rhea" id="RHEA:50532"/>
        <dbReference type="Rhea" id="RHEA-COMP:12717"/>
        <dbReference type="Rhea" id="RHEA-COMP:12718"/>
        <dbReference type="ChEBI" id="CHEBI:15378"/>
        <dbReference type="ChEBI" id="CHEBI:57287"/>
        <dbReference type="ChEBI" id="CHEBI:57288"/>
        <dbReference type="ChEBI" id="CHEBI:133384"/>
        <dbReference type="ChEBI" id="CHEBI:133385"/>
        <dbReference type="EC" id="2.3.1.256"/>
    </reaction>
</comment>
<feature type="region of interest" description="Disordered" evidence="16">
    <location>
        <begin position="1"/>
        <end position="29"/>
    </location>
</feature>
<feature type="compositionally biased region" description="Polar residues" evidence="16">
    <location>
        <begin position="105"/>
        <end position="118"/>
    </location>
</feature>
<protein>
    <recommendedName>
        <fullName evidence="13">N-terminal methionine N(alpha)-acetyltransferase NatC</fullName>
        <ecNumber evidence="13">2.3.1.256</ecNumber>
    </recommendedName>
    <alternativeName>
        <fullName evidence="14">N-acetyltransferase MAK3 homolog</fullName>
    </alternativeName>
    <alternativeName>
        <fullName evidence="15">NatC catalytic subunit</fullName>
    </alternativeName>
</protein>
<sequence length="374" mass="42603">MNKVKTNSGAGAKKITPSTGSLKSEQKDKINLEEKIDKLTIKTKNVNGLLNGVEHNLTNKVSKKNRKNNKNLNKSVDLEDKKYNSLVVDNLEEINNINVANGKNTTSHRLESVPSTSDTTKKCDQSDLKLTKSKSKSKKAEIEKPCSSSSSSKSDTKSKTDELDSSDFDITAYIRSKYGSDIKEAKEAEREEVGESEKMTDTSVEKVENVELESEESLKTENPKIEYVQYQSELQMPMIMKIIQKDLSEPYSIYTYRYFIHNWPNLCFLAMFEDECVGAIVCKLDLHRKQINRGYIAMLAVDKKYRKHGIGSTLVRRAIQEMIAGNADEVVLETEITNKPALRLYEALGFVRDKRLFRYYLNGVDALRLKLWLR</sequence>
<accession>A0AAW1LKH2</accession>